<reference evidence="15 16" key="1">
    <citation type="submission" date="2024-07" db="EMBL/GenBank/DDBJ databases">
        <title>Chromosome-level genome assembly of the water stick insect Ranatra chinensis (Heteroptera: Nepidae).</title>
        <authorList>
            <person name="Liu X."/>
        </authorList>
    </citation>
    <scope>NUCLEOTIDE SEQUENCE [LARGE SCALE GENOMIC DNA]</scope>
    <source>
        <strain evidence="15">Cailab_2021Rc</strain>
        <tissue evidence="15">Muscle</tissue>
    </source>
</reference>
<feature type="repeat" description="ANK" evidence="12">
    <location>
        <begin position="103"/>
        <end position="135"/>
    </location>
</feature>
<dbReference type="GO" id="GO:0034220">
    <property type="term" value="P:monoatomic ion transmembrane transport"/>
    <property type="evidence" value="ECO:0007669"/>
    <property type="project" value="UniProtKB-KW"/>
</dbReference>
<dbReference type="InterPro" id="IPR036770">
    <property type="entry name" value="Ankyrin_rpt-contain_sf"/>
</dbReference>
<proteinExistence type="predicted"/>
<evidence type="ECO:0000256" key="11">
    <source>
        <dbReference type="ARBA" id="ARBA00023303"/>
    </source>
</evidence>
<dbReference type="PROSITE" id="PS50088">
    <property type="entry name" value="ANK_REPEAT"/>
    <property type="match status" value="8"/>
</dbReference>
<evidence type="ECO:0000313" key="16">
    <source>
        <dbReference type="Proteomes" id="UP001558652"/>
    </source>
</evidence>
<accession>A0ABD0YKU3</accession>
<evidence type="ECO:0000256" key="2">
    <source>
        <dbReference type="ARBA" id="ARBA00022448"/>
    </source>
</evidence>
<gene>
    <name evidence="15" type="ORF">AAG570_011502</name>
</gene>
<evidence type="ECO:0000256" key="4">
    <source>
        <dbReference type="ARBA" id="ARBA00022692"/>
    </source>
</evidence>
<dbReference type="InterPro" id="IPR002110">
    <property type="entry name" value="Ankyrin_rpt"/>
</dbReference>
<evidence type="ECO:0000256" key="13">
    <source>
        <dbReference type="SAM" id="Phobius"/>
    </source>
</evidence>
<dbReference type="PROSITE" id="PS50297">
    <property type="entry name" value="ANK_REP_REGION"/>
    <property type="match status" value="8"/>
</dbReference>
<evidence type="ECO:0000256" key="10">
    <source>
        <dbReference type="ARBA" id="ARBA00023180"/>
    </source>
</evidence>
<keyword evidence="4 13" id="KW-0812">Transmembrane</keyword>
<dbReference type="GO" id="GO:0034703">
    <property type="term" value="C:cation channel complex"/>
    <property type="evidence" value="ECO:0007669"/>
    <property type="project" value="UniProtKB-ARBA"/>
</dbReference>
<dbReference type="SMART" id="SM00248">
    <property type="entry name" value="ANK"/>
    <property type="match status" value="9"/>
</dbReference>
<dbReference type="EMBL" id="JBFDAA010000006">
    <property type="protein sequence ID" value="KAL1131891.1"/>
    <property type="molecule type" value="Genomic_DNA"/>
</dbReference>
<feature type="transmembrane region" description="Helical" evidence="13">
    <location>
        <begin position="414"/>
        <end position="432"/>
    </location>
</feature>
<keyword evidence="10" id="KW-0325">Glycoprotein</keyword>
<protein>
    <recommendedName>
        <fullName evidence="14">Ion transport domain-containing protein</fullName>
    </recommendedName>
</protein>
<evidence type="ECO:0000256" key="7">
    <source>
        <dbReference type="ARBA" id="ARBA00023043"/>
    </source>
</evidence>
<evidence type="ECO:0000256" key="1">
    <source>
        <dbReference type="ARBA" id="ARBA00004141"/>
    </source>
</evidence>
<dbReference type="AlphaFoldDB" id="A0ABD0YKU3"/>
<evidence type="ECO:0000256" key="5">
    <source>
        <dbReference type="ARBA" id="ARBA00022737"/>
    </source>
</evidence>
<keyword evidence="5" id="KW-0677">Repeat</keyword>
<dbReference type="Proteomes" id="UP001558652">
    <property type="component" value="Unassembled WGS sequence"/>
</dbReference>
<feature type="domain" description="Ion transport" evidence="14">
    <location>
        <begin position="410"/>
        <end position="610"/>
    </location>
</feature>
<feature type="repeat" description="ANK" evidence="12">
    <location>
        <begin position="76"/>
        <end position="104"/>
    </location>
</feature>
<evidence type="ECO:0000259" key="14">
    <source>
        <dbReference type="Pfam" id="PF00520"/>
    </source>
</evidence>
<feature type="transmembrane region" description="Helical" evidence="13">
    <location>
        <begin position="575"/>
        <end position="601"/>
    </location>
</feature>
<feature type="transmembrane region" description="Helical" evidence="13">
    <location>
        <begin position="478"/>
        <end position="503"/>
    </location>
</feature>
<evidence type="ECO:0000256" key="8">
    <source>
        <dbReference type="ARBA" id="ARBA00023065"/>
    </source>
</evidence>
<dbReference type="PRINTS" id="PR01415">
    <property type="entry name" value="ANKYRIN"/>
</dbReference>
<feature type="repeat" description="ANK" evidence="12">
    <location>
        <begin position="136"/>
        <end position="158"/>
    </location>
</feature>
<dbReference type="PANTHER" id="PTHR47143">
    <property type="entry name" value="TRANSIENT RECEPTOR POTENTIAL CATION CHANNEL PROTEIN PAINLESS"/>
    <property type="match status" value="1"/>
</dbReference>
<keyword evidence="11" id="KW-0407">Ion channel</keyword>
<comment type="caution">
    <text evidence="15">The sequence shown here is derived from an EMBL/GenBank/DDBJ whole genome shotgun (WGS) entry which is preliminary data.</text>
</comment>
<dbReference type="InterPro" id="IPR005821">
    <property type="entry name" value="Ion_trans_dom"/>
</dbReference>
<keyword evidence="3" id="KW-0716">Sensory transduction</keyword>
<keyword evidence="7 12" id="KW-0040">ANK repeat</keyword>
<organism evidence="15 16">
    <name type="scientific">Ranatra chinensis</name>
    <dbReference type="NCBI Taxonomy" id="642074"/>
    <lineage>
        <taxon>Eukaryota</taxon>
        <taxon>Metazoa</taxon>
        <taxon>Ecdysozoa</taxon>
        <taxon>Arthropoda</taxon>
        <taxon>Hexapoda</taxon>
        <taxon>Insecta</taxon>
        <taxon>Pterygota</taxon>
        <taxon>Neoptera</taxon>
        <taxon>Paraneoptera</taxon>
        <taxon>Hemiptera</taxon>
        <taxon>Heteroptera</taxon>
        <taxon>Panheteroptera</taxon>
        <taxon>Nepomorpha</taxon>
        <taxon>Nepidae</taxon>
        <taxon>Ranatrinae</taxon>
        <taxon>Ranatra</taxon>
    </lineage>
</organism>
<keyword evidence="16" id="KW-1185">Reference proteome</keyword>
<feature type="repeat" description="ANK" evidence="12">
    <location>
        <begin position="272"/>
        <end position="304"/>
    </location>
</feature>
<comment type="subcellular location">
    <subcellularLocation>
        <location evidence="1">Membrane</location>
        <topology evidence="1">Multi-pass membrane protein</topology>
    </subcellularLocation>
</comment>
<feature type="repeat" description="ANK" evidence="12">
    <location>
        <begin position="237"/>
        <end position="271"/>
    </location>
</feature>
<evidence type="ECO:0000313" key="15">
    <source>
        <dbReference type="EMBL" id="KAL1131891.1"/>
    </source>
</evidence>
<feature type="repeat" description="ANK" evidence="12">
    <location>
        <begin position="171"/>
        <end position="203"/>
    </location>
</feature>
<feature type="repeat" description="ANK" evidence="12">
    <location>
        <begin position="44"/>
        <end position="76"/>
    </location>
</feature>
<evidence type="ECO:0000256" key="6">
    <source>
        <dbReference type="ARBA" id="ARBA00022989"/>
    </source>
</evidence>
<evidence type="ECO:0000256" key="12">
    <source>
        <dbReference type="PROSITE-ProRule" id="PRU00023"/>
    </source>
</evidence>
<keyword evidence="8" id="KW-0406">Ion transport</keyword>
<dbReference type="Gene3D" id="1.25.40.20">
    <property type="entry name" value="Ankyrin repeat-containing domain"/>
    <property type="match status" value="1"/>
</dbReference>
<keyword evidence="2" id="KW-0813">Transport</keyword>
<dbReference type="SUPFAM" id="SSF48403">
    <property type="entry name" value="Ankyrin repeat"/>
    <property type="match status" value="1"/>
</dbReference>
<evidence type="ECO:0000256" key="3">
    <source>
        <dbReference type="ARBA" id="ARBA00022606"/>
    </source>
</evidence>
<dbReference type="PANTHER" id="PTHR47143:SF1">
    <property type="entry name" value="ION_TRANS DOMAIN-CONTAINING PROTEIN"/>
    <property type="match status" value="1"/>
</dbReference>
<evidence type="ECO:0000256" key="9">
    <source>
        <dbReference type="ARBA" id="ARBA00023136"/>
    </source>
</evidence>
<feature type="repeat" description="ANK" evidence="12">
    <location>
        <begin position="204"/>
        <end position="236"/>
    </location>
</feature>
<dbReference type="InterPro" id="IPR052076">
    <property type="entry name" value="TRP_cation_channel"/>
</dbReference>
<keyword evidence="6 13" id="KW-1133">Transmembrane helix</keyword>
<dbReference type="Pfam" id="PF12796">
    <property type="entry name" value="Ank_2"/>
    <property type="match status" value="3"/>
</dbReference>
<feature type="transmembrane region" description="Helical" evidence="13">
    <location>
        <begin position="444"/>
        <end position="466"/>
    </location>
</feature>
<dbReference type="Pfam" id="PF00520">
    <property type="entry name" value="Ion_trans"/>
    <property type="match status" value="1"/>
</dbReference>
<sequence>MDLKGTTQNEKNILLLWACFVKRSELLPTLYNLGARLDFTLPAENFAPLHLSSFTGCVKCVKWLIDQGCDVNFTLEQYSPLHYAVLGNSPEVVKILLSSGSELNDTVLHSAVRANAVECLHILLTKGAKPNILDSCGLSPLHMAADRGSVQILKILLDVKNIDINIPTKEKGNTALHFSAEGGNTECVLLLLNKGADYSKKNKKGQTSLHLAANSQCVECIEVLLKAGSDINAKDCDNRSAIHAAVGKSSQAYNALDILIQWGANVNIKDKYGYTALHIAAVNELVQCVDMLIMHGADVSARTKGGLSALNLVSRKTPSSLATISKKLNTSISLHDAEQTNREVELKLDFRYFLQHSSGGEVGLLKTLIDEGQKTTSHTCYNSAKNITQSSQELCRNNSLIGEALSNNPLFIEVIWYILILFTFCEIVRKCLGTAGYSSVQQYFTQWANIIEWFTILSVFAISFVYTGRTYLWQNHIGAFAVLCGWTNLMVMIGQLPVFGTYVEMFTKVQAEFAKLFLAYACLLIGFTISFYVIVPISKPFQNPFTGFVKVLVMMTGELDLDMIMGSDDSAPLDISAHITFVLFLLFVTVVLMNLLVGIAVHDIQGLHKTAGLSKLVRQTELISFLELSLFQGYLPKQLIRFLKKSALMAPAAYRVVMHVKPLNPRENRLPKNVMLAAYDIARQNRRSIALSKKFCEDSRQQSDLTQRIEKIELLLGNQASLLNKLLDMCSNKAEK</sequence>
<name>A0ABD0YKU3_9HEMI</name>
<keyword evidence="9 13" id="KW-0472">Membrane</keyword>
<feature type="transmembrane region" description="Helical" evidence="13">
    <location>
        <begin position="515"/>
        <end position="535"/>
    </location>
</feature>